<keyword evidence="3" id="KW-1185">Reference proteome</keyword>
<dbReference type="EMBL" id="BPLQ01009615">
    <property type="protein sequence ID" value="GIY45367.1"/>
    <property type="molecule type" value="Genomic_DNA"/>
</dbReference>
<evidence type="ECO:0000313" key="2">
    <source>
        <dbReference type="EMBL" id="GIY45367.1"/>
    </source>
</evidence>
<organism evidence="2 3">
    <name type="scientific">Caerostris darwini</name>
    <dbReference type="NCBI Taxonomy" id="1538125"/>
    <lineage>
        <taxon>Eukaryota</taxon>
        <taxon>Metazoa</taxon>
        <taxon>Ecdysozoa</taxon>
        <taxon>Arthropoda</taxon>
        <taxon>Chelicerata</taxon>
        <taxon>Arachnida</taxon>
        <taxon>Araneae</taxon>
        <taxon>Araneomorphae</taxon>
        <taxon>Entelegynae</taxon>
        <taxon>Araneoidea</taxon>
        <taxon>Araneidae</taxon>
        <taxon>Caerostris</taxon>
    </lineage>
</organism>
<feature type="compositionally biased region" description="Basic and acidic residues" evidence="1">
    <location>
        <begin position="1"/>
        <end position="14"/>
    </location>
</feature>
<reference evidence="2 3" key="1">
    <citation type="submission" date="2021-06" db="EMBL/GenBank/DDBJ databases">
        <title>Caerostris darwini draft genome.</title>
        <authorList>
            <person name="Kono N."/>
            <person name="Arakawa K."/>
        </authorList>
    </citation>
    <scope>NUCLEOTIDE SEQUENCE [LARGE SCALE GENOMIC DNA]</scope>
</reference>
<accession>A0AAV4TIZ1</accession>
<dbReference type="Proteomes" id="UP001054837">
    <property type="component" value="Unassembled WGS sequence"/>
</dbReference>
<proteinExistence type="predicted"/>
<name>A0AAV4TIZ1_9ARAC</name>
<gene>
    <name evidence="2" type="ORF">CDAR_482281</name>
</gene>
<comment type="caution">
    <text evidence="2">The sequence shown here is derived from an EMBL/GenBank/DDBJ whole genome shotgun (WGS) entry which is preliminary data.</text>
</comment>
<sequence>MKTHKKGDPNDRGARIKGLNEYPPNELKEKCWSEMLRFDKAARFGWRRAVDDGPVSTTTLEQKSSDPLNTLRWAIHFHNIFQGQF</sequence>
<feature type="region of interest" description="Disordered" evidence="1">
    <location>
        <begin position="1"/>
        <end position="21"/>
    </location>
</feature>
<evidence type="ECO:0000256" key="1">
    <source>
        <dbReference type="SAM" id="MobiDB-lite"/>
    </source>
</evidence>
<evidence type="ECO:0000313" key="3">
    <source>
        <dbReference type="Proteomes" id="UP001054837"/>
    </source>
</evidence>
<dbReference type="AlphaFoldDB" id="A0AAV4TIZ1"/>
<protein>
    <submittedName>
        <fullName evidence="2">Uncharacterized protein</fullName>
    </submittedName>
</protein>